<proteinExistence type="predicted"/>
<comment type="caution">
    <text evidence="1">The sequence shown here is derived from an EMBL/GenBank/DDBJ whole genome shotgun (WGS) entry which is preliminary data.</text>
</comment>
<feature type="non-terminal residue" evidence="1">
    <location>
        <position position="50"/>
    </location>
</feature>
<dbReference type="AlphaFoldDB" id="X1URD5"/>
<gene>
    <name evidence="1" type="ORF">S12H4_50468</name>
</gene>
<sequence length="50" mass="5113">MITGLTINRPAEDEGVGLFGCTAANSTGYIRNVGLENIDITGMSNVGGLV</sequence>
<dbReference type="EMBL" id="BARW01031784">
    <property type="protein sequence ID" value="GAJ06172.1"/>
    <property type="molecule type" value="Genomic_DNA"/>
</dbReference>
<evidence type="ECO:0000313" key="1">
    <source>
        <dbReference type="EMBL" id="GAJ06172.1"/>
    </source>
</evidence>
<reference evidence="1" key="1">
    <citation type="journal article" date="2014" name="Front. Microbiol.">
        <title>High frequency of phylogenetically diverse reductive dehalogenase-homologous genes in deep subseafloor sedimentary metagenomes.</title>
        <authorList>
            <person name="Kawai M."/>
            <person name="Futagami T."/>
            <person name="Toyoda A."/>
            <person name="Takaki Y."/>
            <person name="Nishi S."/>
            <person name="Hori S."/>
            <person name="Arai W."/>
            <person name="Tsubouchi T."/>
            <person name="Morono Y."/>
            <person name="Uchiyama I."/>
            <person name="Ito T."/>
            <person name="Fujiyama A."/>
            <person name="Inagaki F."/>
            <person name="Takami H."/>
        </authorList>
    </citation>
    <scope>NUCLEOTIDE SEQUENCE</scope>
    <source>
        <strain evidence="1">Expedition CK06-06</strain>
    </source>
</reference>
<dbReference type="Gene3D" id="2.160.20.110">
    <property type="match status" value="1"/>
</dbReference>
<protein>
    <submittedName>
        <fullName evidence="1">Uncharacterized protein</fullName>
    </submittedName>
</protein>
<accession>X1URD5</accession>
<name>X1URD5_9ZZZZ</name>
<organism evidence="1">
    <name type="scientific">marine sediment metagenome</name>
    <dbReference type="NCBI Taxonomy" id="412755"/>
    <lineage>
        <taxon>unclassified sequences</taxon>
        <taxon>metagenomes</taxon>
        <taxon>ecological metagenomes</taxon>
    </lineage>
</organism>